<dbReference type="PIRSF" id="PIRSF000136">
    <property type="entry name" value="LGO_GLO"/>
    <property type="match status" value="1"/>
</dbReference>
<evidence type="ECO:0000313" key="4">
    <source>
        <dbReference type="Proteomes" id="UP001500051"/>
    </source>
</evidence>
<dbReference type="PROSITE" id="PS51387">
    <property type="entry name" value="FAD_PCMH"/>
    <property type="match status" value="1"/>
</dbReference>
<dbReference type="InterPro" id="IPR016167">
    <property type="entry name" value="FAD-bd_PCMH_sub1"/>
</dbReference>
<gene>
    <name evidence="3" type="ORF">GCM10022204_20130</name>
</gene>
<protein>
    <submittedName>
        <fullName evidence="3">D-arabinono-1,4-lactone oxidase</fullName>
    </submittedName>
</protein>
<dbReference type="InterPro" id="IPR010031">
    <property type="entry name" value="FAD_lactone_oxidase-like"/>
</dbReference>
<dbReference type="Gene3D" id="3.30.465.10">
    <property type="match status" value="1"/>
</dbReference>
<dbReference type="InterPro" id="IPR007173">
    <property type="entry name" value="ALO_C"/>
</dbReference>
<dbReference type="Gene3D" id="3.30.70.2520">
    <property type="match status" value="1"/>
</dbReference>
<comment type="caution">
    <text evidence="3">The sequence shown here is derived from an EMBL/GenBank/DDBJ whole genome shotgun (WGS) entry which is preliminary data.</text>
</comment>
<dbReference type="Pfam" id="PF01565">
    <property type="entry name" value="FAD_binding_4"/>
    <property type="match status" value="1"/>
</dbReference>
<dbReference type="SUPFAM" id="SSF56176">
    <property type="entry name" value="FAD-binding/transporter-associated domain-like"/>
    <property type="match status" value="1"/>
</dbReference>
<dbReference type="Gene3D" id="1.10.45.10">
    <property type="entry name" value="Vanillyl-alcohol Oxidase, Chain A, domain 4"/>
    <property type="match status" value="1"/>
</dbReference>
<dbReference type="InterPro" id="IPR006094">
    <property type="entry name" value="Oxid_FAD_bind_N"/>
</dbReference>
<evidence type="ECO:0000259" key="2">
    <source>
        <dbReference type="PROSITE" id="PS51387"/>
    </source>
</evidence>
<dbReference type="InterPro" id="IPR036318">
    <property type="entry name" value="FAD-bd_PCMH-like_sf"/>
</dbReference>
<reference evidence="4" key="1">
    <citation type="journal article" date="2019" name="Int. J. Syst. Evol. Microbiol.">
        <title>The Global Catalogue of Microorganisms (GCM) 10K type strain sequencing project: providing services to taxonomists for standard genome sequencing and annotation.</title>
        <authorList>
            <consortium name="The Broad Institute Genomics Platform"/>
            <consortium name="The Broad Institute Genome Sequencing Center for Infectious Disease"/>
            <person name="Wu L."/>
            <person name="Ma J."/>
        </authorList>
    </citation>
    <scope>NUCLEOTIDE SEQUENCE [LARGE SCALE GENOMIC DNA]</scope>
    <source>
        <strain evidence="4">JCM 16548</strain>
    </source>
</reference>
<organism evidence="3 4">
    <name type="scientific">Microlunatus aurantiacus</name>
    <dbReference type="NCBI Taxonomy" id="446786"/>
    <lineage>
        <taxon>Bacteria</taxon>
        <taxon>Bacillati</taxon>
        <taxon>Actinomycetota</taxon>
        <taxon>Actinomycetes</taxon>
        <taxon>Propionibacteriales</taxon>
        <taxon>Propionibacteriaceae</taxon>
        <taxon>Microlunatus</taxon>
    </lineage>
</organism>
<evidence type="ECO:0000256" key="1">
    <source>
        <dbReference type="ARBA" id="ARBA00023002"/>
    </source>
</evidence>
<keyword evidence="1" id="KW-0560">Oxidoreductase</keyword>
<dbReference type="EMBL" id="BAAAYX010000004">
    <property type="protein sequence ID" value="GAA3702941.1"/>
    <property type="molecule type" value="Genomic_DNA"/>
</dbReference>
<name>A0ABP7DDB8_9ACTN</name>
<dbReference type="PANTHER" id="PTHR43762">
    <property type="entry name" value="L-GULONOLACTONE OXIDASE"/>
    <property type="match status" value="1"/>
</dbReference>
<dbReference type="InterPro" id="IPR016169">
    <property type="entry name" value="FAD-bd_PCMH_sub2"/>
</dbReference>
<dbReference type="Gene3D" id="3.30.43.10">
    <property type="entry name" value="Uridine Diphospho-n-acetylenolpyruvylglucosamine Reductase, domain 2"/>
    <property type="match status" value="1"/>
</dbReference>
<dbReference type="NCBIfam" id="TIGR01679">
    <property type="entry name" value="bact_FAD_ox"/>
    <property type="match status" value="1"/>
</dbReference>
<evidence type="ECO:0000313" key="3">
    <source>
        <dbReference type="EMBL" id="GAA3702941.1"/>
    </source>
</evidence>
<dbReference type="Proteomes" id="UP001500051">
    <property type="component" value="Unassembled WGS sequence"/>
</dbReference>
<dbReference type="RefSeq" id="WP_344812196.1">
    <property type="nucleotide sequence ID" value="NZ_BAAAYX010000004.1"/>
</dbReference>
<accession>A0ABP7DDB8</accession>
<keyword evidence="4" id="KW-1185">Reference proteome</keyword>
<sequence>MSRRPGADTGWTNWSRTVTSRPTAVLTPTDVGQVRRLVTEAADRRRPVKAVGAGHSFSPIAVTDGVQLRLDALSGLRSVDRGAGLVTVGGGTRLADLDLALASYGLALPNLGDIDRQTIAGAISTGTHGSGDRLGGLATQVRGLTVVTGDGSVLRCSADENADLLAAVAVGLGALGIVVEVTLQCVPTFFLRAEEGSASLDEVLEEWPSWTAGNDHVDLHWFPHTEWVLTKRNNRVDGPPAPLSGWRRLVDDELLANGALALMNELGTRRPDWQPRINEIAGQTLSPRTFTDHSAAVFVSPRRVRFVECEYAVPRASLVPVVSALRRWIDTSDERIGIPIEIRSAAADDLWLSTGFGRENAYVAVHHYWRRDPRRFFAAFEAIVAEHGGRPHWGKQHSLSADDLRPLYPRFDEFVGLRDRLDPRRVFTNQYLDRVLGA</sequence>
<dbReference type="PANTHER" id="PTHR43762:SF1">
    <property type="entry name" value="D-ARABINONO-1,4-LACTONE OXIDASE"/>
    <property type="match status" value="1"/>
</dbReference>
<feature type="domain" description="FAD-binding PCMH-type" evidence="2">
    <location>
        <begin position="18"/>
        <end position="188"/>
    </location>
</feature>
<dbReference type="Pfam" id="PF04030">
    <property type="entry name" value="ALO"/>
    <property type="match status" value="1"/>
</dbReference>
<proteinExistence type="predicted"/>
<dbReference type="InterPro" id="IPR016166">
    <property type="entry name" value="FAD-bd_PCMH"/>
</dbReference>
<dbReference type="InterPro" id="IPR016171">
    <property type="entry name" value="Vanillyl_alc_oxidase_C-sub2"/>
</dbReference>